<evidence type="ECO:0000313" key="1">
    <source>
        <dbReference type="EMBL" id="KAF2682128.1"/>
    </source>
</evidence>
<protein>
    <submittedName>
        <fullName evidence="1">Uncharacterized protein</fullName>
    </submittedName>
</protein>
<name>A0A6G1IVI5_9PLEO</name>
<dbReference type="EMBL" id="MU005588">
    <property type="protein sequence ID" value="KAF2682128.1"/>
    <property type="molecule type" value="Genomic_DNA"/>
</dbReference>
<accession>A0A6G1IVI5</accession>
<keyword evidence="2" id="KW-1185">Reference proteome</keyword>
<organism evidence="1 2">
    <name type="scientific">Lentithecium fluviatile CBS 122367</name>
    <dbReference type="NCBI Taxonomy" id="1168545"/>
    <lineage>
        <taxon>Eukaryota</taxon>
        <taxon>Fungi</taxon>
        <taxon>Dikarya</taxon>
        <taxon>Ascomycota</taxon>
        <taxon>Pezizomycotina</taxon>
        <taxon>Dothideomycetes</taxon>
        <taxon>Pleosporomycetidae</taxon>
        <taxon>Pleosporales</taxon>
        <taxon>Massarineae</taxon>
        <taxon>Lentitheciaceae</taxon>
        <taxon>Lentithecium</taxon>
    </lineage>
</organism>
<evidence type="ECO:0000313" key="2">
    <source>
        <dbReference type="Proteomes" id="UP000799291"/>
    </source>
</evidence>
<proteinExistence type="predicted"/>
<sequence>MDGRKKNEELRKFTEAFYTRLPPELRTLTYNFVLDENTGNEVEWLQCSTLPSFYSKLTRHVSPTKNPEVVIDLHSMHTPVAGEIAGHFHTKFKNNRVIGAANIASFLQHDFLGMGVRPADVPICGLTVHLEIEDPLPTKELPDAFEALLKPEQKWAKNFRLRILICTELAKPRALLDYLCNETRAMLSALGSVVARAEERGGKVKVDFGVFWQKADGSSCDKESWKDVYGCFVRDGEEIWREKFEKAVPEEELW</sequence>
<gene>
    <name evidence="1" type="ORF">K458DRAFT_72522</name>
</gene>
<dbReference type="Proteomes" id="UP000799291">
    <property type="component" value="Unassembled WGS sequence"/>
</dbReference>
<reference evidence="1" key="1">
    <citation type="journal article" date="2020" name="Stud. Mycol.">
        <title>101 Dothideomycetes genomes: a test case for predicting lifestyles and emergence of pathogens.</title>
        <authorList>
            <person name="Haridas S."/>
            <person name="Albert R."/>
            <person name="Binder M."/>
            <person name="Bloem J."/>
            <person name="Labutti K."/>
            <person name="Salamov A."/>
            <person name="Andreopoulos B."/>
            <person name="Baker S."/>
            <person name="Barry K."/>
            <person name="Bills G."/>
            <person name="Bluhm B."/>
            <person name="Cannon C."/>
            <person name="Castanera R."/>
            <person name="Culley D."/>
            <person name="Daum C."/>
            <person name="Ezra D."/>
            <person name="Gonzalez J."/>
            <person name="Henrissat B."/>
            <person name="Kuo A."/>
            <person name="Liang C."/>
            <person name="Lipzen A."/>
            <person name="Lutzoni F."/>
            <person name="Magnuson J."/>
            <person name="Mondo S."/>
            <person name="Nolan M."/>
            <person name="Ohm R."/>
            <person name="Pangilinan J."/>
            <person name="Park H.-J."/>
            <person name="Ramirez L."/>
            <person name="Alfaro M."/>
            <person name="Sun H."/>
            <person name="Tritt A."/>
            <person name="Yoshinaga Y."/>
            <person name="Zwiers L.-H."/>
            <person name="Turgeon B."/>
            <person name="Goodwin S."/>
            <person name="Spatafora J."/>
            <person name="Crous P."/>
            <person name="Grigoriev I."/>
        </authorList>
    </citation>
    <scope>NUCLEOTIDE SEQUENCE</scope>
    <source>
        <strain evidence="1">CBS 122367</strain>
    </source>
</reference>
<dbReference type="AlphaFoldDB" id="A0A6G1IVI5"/>